<reference evidence="3" key="1">
    <citation type="journal article" date="2021" name="BMC Genomics">
        <title>Chromosome-level genome assembly and manually-curated proteome of model necrotroph Parastagonospora nodorum Sn15 reveals a genome-wide trove of candidate effector homologs, and redundancy of virulence-related functions within an accessory chromosome.</title>
        <authorList>
            <person name="Bertazzoni S."/>
            <person name="Jones D.A.B."/>
            <person name="Phan H.T."/>
            <person name="Tan K.-C."/>
            <person name="Hane J.K."/>
        </authorList>
    </citation>
    <scope>NUCLEOTIDE SEQUENCE [LARGE SCALE GENOMIC DNA]</scope>
    <source>
        <strain evidence="3">SN15 / ATCC MYA-4574 / FGSC 10173)</strain>
    </source>
</reference>
<proteinExistence type="predicted"/>
<dbReference type="VEuPathDB" id="FungiDB:JI435_007200"/>
<dbReference type="KEGG" id="pno:SNOG_00720"/>
<evidence type="ECO:0000313" key="3">
    <source>
        <dbReference type="Proteomes" id="UP000663193"/>
    </source>
</evidence>
<evidence type="ECO:0008006" key="4">
    <source>
        <dbReference type="Google" id="ProtNLM"/>
    </source>
</evidence>
<name>A0A7U2ER14_PHANO</name>
<evidence type="ECO:0000256" key="1">
    <source>
        <dbReference type="SAM" id="SignalP"/>
    </source>
</evidence>
<dbReference type="Proteomes" id="UP000663193">
    <property type="component" value="Chromosome 1"/>
</dbReference>
<evidence type="ECO:0000313" key="2">
    <source>
        <dbReference type="EMBL" id="QRC91221.1"/>
    </source>
</evidence>
<organism evidence="2 3">
    <name type="scientific">Phaeosphaeria nodorum (strain SN15 / ATCC MYA-4574 / FGSC 10173)</name>
    <name type="common">Glume blotch fungus</name>
    <name type="synonym">Parastagonospora nodorum</name>
    <dbReference type="NCBI Taxonomy" id="321614"/>
    <lineage>
        <taxon>Eukaryota</taxon>
        <taxon>Fungi</taxon>
        <taxon>Dikarya</taxon>
        <taxon>Ascomycota</taxon>
        <taxon>Pezizomycotina</taxon>
        <taxon>Dothideomycetes</taxon>
        <taxon>Pleosporomycetidae</taxon>
        <taxon>Pleosporales</taxon>
        <taxon>Pleosporineae</taxon>
        <taxon>Phaeosphaeriaceae</taxon>
        <taxon>Parastagonospora</taxon>
    </lineage>
</organism>
<keyword evidence="1" id="KW-0732">Signal</keyword>
<keyword evidence="3" id="KW-1185">Reference proteome</keyword>
<protein>
    <recommendedName>
        <fullName evidence="4">Secreted protein</fullName>
    </recommendedName>
</protein>
<feature type="signal peptide" evidence="1">
    <location>
        <begin position="1"/>
        <end position="17"/>
    </location>
</feature>
<dbReference type="AlphaFoldDB" id="A0A7U2ER14"/>
<accession>A0A7U2ER14</accession>
<sequence length="72" mass="8066">MAPSRLLLLCWFSGSSMLPDIGFLRDARGPRSGDARHKLGKLSSLERTGTTKTRCVVAKQMRDSYARLTKLR</sequence>
<dbReference type="EMBL" id="CP069023">
    <property type="protein sequence ID" value="QRC91221.1"/>
    <property type="molecule type" value="Genomic_DNA"/>
</dbReference>
<gene>
    <name evidence="2" type="ORF">JI435_007200</name>
</gene>
<feature type="chain" id="PRO_5034087500" description="Secreted protein" evidence="1">
    <location>
        <begin position="18"/>
        <end position="72"/>
    </location>
</feature>
<dbReference type="RefSeq" id="XP_001791397.1">
    <property type="nucleotide sequence ID" value="XM_001791345.1"/>
</dbReference>